<evidence type="ECO:0000313" key="2">
    <source>
        <dbReference type="EMBL" id="GGD38801.1"/>
    </source>
</evidence>
<feature type="transmembrane region" description="Helical" evidence="1">
    <location>
        <begin position="20"/>
        <end position="42"/>
    </location>
</feature>
<dbReference type="EMBL" id="BMGI01000003">
    <property type="protein sequence ID" value="GGD38801.1"/>
    <property type="molecule type" value="Genomic_DNA"/>
</dbReference>
<reference evidence="3" key="1">
    <citation type="journal article" date="2019" name="Int. J. Syst. Evol. Microbiol.">
        <title>The Global Catalogue of Microorganisms (GCM) 10K type strain sequencing project: providing services to taxonomists for standard genome sequencing and annotation.</title>
        <authorList>
            <consortium name="The Broad Institute Genomics Platform"/>
            <consortium name="The Broad Institute Genome Sequencing Center for Infectious Disease"/>
            <person name="Wu L."/>
            <person name="Ma J."/>
        </authorList>
    </citation>
    <scope>NUCLEOTIDE SEQUENCE [LARGE SCALE GENOMIC DNA]</scope>
    <source>
        <strain evidence="3">CGMCC 1.12922</strain>
    </source>
</reference>
<evidence type="ECO:0008006" key="4">
    <source>
        <dbReference type="Google" id="ProtNLM"/>
    </source>
</evidence>
<keyword evidence="1" id="KW-1133">Transmembrane helix</keyword>
<name>A0ABQ1QRP6_9RHOB</name>
<keyword evidence="1" id="KW-0812">Transmembrane</keyword>
<gene>
    <name evidence="2" type="ORF">GCM10011358_23360</name>
</gene>
<dbReference type="RefSeq" id="WP_188527857.1">
    <property type="nucleotide sequence ID" value="NZ_BMGI01000003.1"/>
</dbReference>
<protein>
    <recommendedName>
        <fullName evidence="4">Pilus assembly protein</fullName>
    </recommendedName>
</protein>
<organism evidence="2 3">
    <name type="scientific">Sinisalibacter lacisalsi</name>
    <dbReference type="NCBI Taxonomy" id="1526570"/>
    <lineage>
        <taxon>Bacteria</taxon>
        <taxon>Pseudomonadati</taxon>
        <taxon>Pseudomonadota</taxon>
        <taxon>Alphaproteobacteria</taxon>
        <taxon>Rhodobacterales</taxon>
        <taxon>Roseobacteraceae</taxon>
        <taxon>Sinisalibacter</taxon>
    </lineage>
</organism>
<accession>A0ABQ1QRP6</accession>
<keyword evidence="3" id="KW-1185">Reference proteome</keyword>
<comment type="caution">
    <text evidence="2">The sequence shown here is derived from an EMBL/GenBank/DDBJ whole genome shotgun (WGS) entry which is preliminary data.</text>
</comment>
<sequence>MEKVLGRFAGSEDGNAVIDWVVLMSGMVLLAISAVITITANIDDINDTTMERVESLEDFSPR</sequence>
<evidence type="ECO:0000256" key="1">
    <source>
        <dbReference type="SAM" id="Phobius"/>
    </source>
</evidence>
<proteinExistence type="predicted"/>
<dbReference type="Proteomes" id="UP000617355">
    <property type="component" value="Unassembled WGS sequence"/>
</dbReference>
<keyword evidence="1" id="KW-0472">Membrane</keyword>
<evidence type="ECO:0000313" key="3">
    <source>
        <dbReference type="Proteomes" id="UP000617355"/>
    </source>
</evidence>